<dbReference type="AlphaFoldDB" id="A0A6C0C5D2"/>
<dbReference type="EMBL" id="MN739344">
    <property type="protein sequence ID" value="QHS99532.1"/>
    <property type="molecule type" value="Genomic_DNA"/>
</dbReference>
<proteinExistence type="predicted"/>
<dbReference type="SUPFAM" id="SSF51294">
    <property type="entry name" value="Hedgehog/intein (Hint) domain"/>
    <property type="match status" value="1"/>
</dbReference>
<dbReference type="InterPro" id="IPR039510">
    <property type="entry name" value="Vint_dom"/>
</dbReference>
<sequence>MSGVANGTRIRLSDNTFKYIEDLKPGDEVLSVNIVNGIEYIDTDIISKILVHKCNNGLEKLVKLGNLLITPYHKIIDFGSNEWLDPVDIYKSKSEECKEIYNIMLYNKSEGVLIEDYVVKTYDIEDNIIQLHMANL</sequence>
<evidence type="ECO:0000313" key="2">
    <source>
        <dbReference type="EMBL" id="QHS99532.1"/>
    </source>
</evidence>
<dbReference type="Pfam" id="PF14623">
    <property type="entry name" value="Vint"/>
    <property type="match status" value="1"/>
</dbReference>
<organism evidence="2">
    <name type="scientific">viral metagenome</name>
    <dbReference type="NCBI Taxonomy" id="1070528"/>
    <lineage>
        <taxon>unclassified sequences</taxon>
        <taxon>metagenomes</taxon>
        <taxon>organismal metagenomes</taxon>
    </lineage>
</organism>
<accession>A0A6C0C5D2</accession>
<reference evidence="2" key="1">
    <citation type="journal article" date="2020" name="Nature">
        <title>Giant virus diversity and host interactions through global metagenomics.</title>
        <authorList>
            <person name="Schulz F."/>
            <person name="Roux S."/>
            <person name="Paez-Espino D."/>
            <person name="Jungbluth S."/>
            <person name="Walsh D.A."/>
            <person name="Denef V.J."/>
            <person name="McMahon K.D."/>
            <person name="Konstantinidis K.T."/>
            <person name="Eloe-Fadrosh E.A."/>
            <person name="Kyrpides N.C."/>
            <person name="Woyke T."/>
        </authorList>
    </citation>
    <scope>NUCLEOTIDE SEQUENCE</scope>
    <source>
        <strain evidence="2">GVMAG-M-3300020187-37</strain>
    </source>
</reference>
<evidence type="ECO:0000259" key="1">
    <source>
        <dbReference type="Pfam" id="PF14623"/>
    </source>
</evidence>
<protein>
    <recommendedName>
        <fullName evidence="1">Vint domain-containing protein</fullName>
    </recommendedName>
</protein>
<name>A0A6C0C5D2_9ZZZZ</name>
<feature type="domain" description="Vint" evidence="1">
    <location>
        <begin position="6"/>
        <end position="117"/>
    </location>
</feature>
<dbReference type="InterPro" id="IPR036844">
    <property type="entry name" value="Hint_dom_sf"/>
</dbReference>